<dbReference type="InterPro" id="IPR021232">
    <property type="entry name" value="DUF2735"/>
</dbReference>
<dbReference type="RefSeq" id="WP_128776283.1">
    <property type="nucleotide sequence ID" value="NZ_RYFI01000003.1"/>
</dbReference>
<accession>A0A4Q0MM43</accession>
<dbReference type="Pfam" id="PF10931">
    <property type="entry name" value="DUF2735"/>
    <property type="match status" value="1"/>
</dbReference>
<dbReference type="EMBL" id="RYFI01000003">
    <property type="protein sequence ID" value="RXF74633.1"/>
    <property type="molecule type" value="Genomic_DNA"/>
</dbReference>
<evidence type="ECO:0000313" key="2">
    <source>
        <dbReference type="Proteomes" id="UP000289708"/>
    </source>
</evidence>
<name>A0A4Q0MM43_9HYPH</name>
<protein>
    <submittedName>
        <fullName evidence="1">DUF2735 domain-containing protein</fullName>
    </submittedName>
</protein>
<organism evidence="1 2">
    <name type="scientific">Hansschlegelia zhihuaiae</name>
    <dbReference type="NCBI Taxonomy" id="405005"/>
    <lineage>
        <taxon>Bacteria</taxon>
        <taxon>Pseudomonadati</taxon>
        <taxon>Pseudomonadota</taxon>
        <taxon>Alphaproteobacteria</taxon>
        <taxon>Hyphomicrobiales</taxon>
        <taxon>Methylopilaceae</taxon>
        <taxon>Hansschlegelia</taxon>
    </lineage>
</organism>
<dbReference type="OrthoDB" id="8001436at2"/>
<gene>
    <name evidence="1" type="ORF">EK403_04350</name>
</gene>
<sequence length="66" mass="7364">MLRNEPAGRTATIYEFPSRARISALGRREAARRAVEFSPKPAPVMIYGGAGYHDEAIQAAYPSWKR</sequence>
<reference evidence="1 2" key="1">
    <citation type="submission" date="2018-12" db="EMBL/GenBank/DDBJ databases">
        <title>bacterium Hansschlegelia zhihuaiae S113.</title>
        <authorList>
            <person name="He J."/>
        </authorList>
    </citation>
    <scope>NUCLEOTIDE SEQUENCE [LARGE SCALE GENOMIC DNA]</scope>
    <source>
        <strain evidence="1 2">S 113</strain>
    </source>
</reference>
<evidence type="ECO:0000313" key="1">
    <source>
        <dbReference type="EMBL" id="RXF74633.1"/>
    </source>
</evidence>
<comment type="caution">
    <text evidence="1">The sequence shown here is derived from an EMBL/GenBank/DDBJ whole genome shotgun (WGS) entry which is preliminary data.</text>
</comment>
<dbReference type="Proteomes" id="UP000289708">
    <property type="component" value="Unassembled WGS sequence"/>
</dbReference>
<dbReference type="AlphaFoldDB" id="A0A4Q0MM43"/>
<keyword evidence="2" id="KW-1185">Reference proteome</keyword>
<proteinExistence type="predicted"/>